<sequence>MKIYIQTITALFLTAAVNSALFAQESFSIKGDIKNWPSKYIHLEQRGDYPGQDSTEVVDGKFEFKGTIPGPTNSFLVNKSGNNSTAFFLFVEPGNIQVNGDFNKINEVQITGSKTYTDYLEIKDFETKLAAEIKKLDDQYNNPQPKISQEEYDKQMDELYASRNEFAVSFIKNHGNSAVSITELYNLVGSLENSQMKELFQGLSDDLKQSPGGEMINSLIMQSAIVDIGMPAPDFAIPDTEGKTVNLSDYRGKYVLIDFWASWCAPCRAENPNLVAAYNQFNKKGFEILGVSLDKKEAEKMWRQAIVADKLTWKQTSDLTGVDSDVAKMYHVVQIPTNFLVDANGQIIAKNLRGEELIKKLEELF</sequence>
<dbReference type="PANTHER" id="PTHR42852">
    <property type="entry name" value="THIOL:DISULFIDE INTERCHANGE PROTEIN DSBE"/>
    <property type="match status" value="1"/>
</dbReference>
<evidence type="ECO:0000313" key="8">
    <source>
        <dbReference type="Proteomes" id="UP000215355"/>
    </source>
</evidence>
<comment type="subcellular location">
    <subcellularLocation>
        <location evidence="1">Cell envelope</location>
    </subcellularLocation>
</comment>
<evidence type="ECO:0000313" key="7">
    <source>
        <dbReference type="EMBL" id="SNV54776.1"/>
    </source>
</evidence>
<protein>
    <submittedName>
        <fullName evidence="7">Thiol-disulfide oxidoreductase resA</fullName>
    </submittedName>
</protein>
<dbReference type="GO" id="GO:0016209">
    <property type="term" value="F:antioxidant activity"/>
    <property type="evidence" value="ECO:0007669"/>
    <property type="project" value="InterPro"/>
</dbReference>
<dbReference type="GO" id="GO:0017004">
    <property type="term" value="P:cytochrome complex assembly"/>
    <property type="evidence" value="ECO:0007669"/>
    <property type="project" value="UniProtKB-KW"/>
</dbReference>
<dbReference type="InterPro" id="IPR036249">
    <property type="entry name" value="Thioredoxin-like_sf"/>
</dbReference>
<proteinExistence type="predicted"/>
<dbReference type="SUPFAM" id="SSF52833">
    <property type="entry name" value="Thioredoxin-like"/>
    <property type="match status" value="1"/>
</dbReference>
<dbReference type="EMBL" id="LT906468">
    <property type="protein sequence ID" value="SNV54776.1"/>
    <property type="molecule type" value="Genomic_DNA"/>
</dbReference>
<dbReference type="InterPro" id="IPR025380">
    <property type="entry name" value="DUF4369"/>
</dbReference>
<organism evidence="7 8">
    <name type="scientific">Sphingobacterium mizutaii</name>
    <dbReference type="NCBI Taxonomy" id="1010"/>
    <lineage>
        <taxon>Bacteria</taxon>
        <taxon>Pseudomonadati</taxon>
        <taxon>Bacteroidota</taxon>
        <taxon>Sphingobacteriia</taxon>
        <taxon>Sphingobacteriales</taxon>
        <taxon>Sphingobacteriaceae</taxon>
        <taxon>Sphingobacterium</taxon>
    </lineage>
</organism>
<keyword evidence="4" id="KW-0676">Redox-active center</keyword>
<dbReference type="PROSITE" id="PS51352">
    <property type="entry name" value="THIOREDOXIN_2"/>
    <property type="match status" value="1"/>
</dbReference>
<dbReference type="Pfam" id="PF00578">
    <property type="entry name" value="AhpC-TSA"/>
    <property type="match status" value="1"/>
</dbReference>
<dbReference type="AlphaFoldDB" id="A0AAJ4XER2"/>
<evidence type="ECO:0000256" key="4">
    <source>
        <dbReference type="ARBA" id="ARBA00023284"/>
    </source>
</evidence>
<dbReference type="KEGG" id="smiz:4412673_03127"/>
<reference evidence="7 8" key="1">
    <citation type="submission" date="2017-06" db="EMBL/GenBank/DDBJ databases">
        <authorList>
            <consortium name="Pathogen Informatics"/>
        </authorList>
    </citation>
    <scope>NUCLEOTIDE SEQUENCE [LARGE SCALE GENOMIC DNA]</scope>
    <source>
        <strain evidence="7 8">NCTC12149</strain>
    </source>
</reference>
<feature type="signal peptide" evidence="5">
    <location>
        <begin position="1"/>
        <end position="23"/>
    </location>
</feature>
<dbReference type="PANTHER" id="PTHR42852:SF6">
    <property type="entry name" value="THIOL:DISULFIDE INTERCHANGE PROTEIN DSBE"/>
    <property type="match status" value="1"/>
</dbReference>
<evidence type="ECO:0000256" key="2">
    <source>
        <dbReference type="ARBA" id="ARBA00022748"/>
    </source>
</evidence>
<feature type="chain" id="PRO_5042501553" evidence="5">
    <location>
        <begin position="24"/>
        <end position="365"/>
    </location>
</feature>
<dbReference type="InterPro" id="IPR000866">
    <property type="entry name" value="AhpC/TSA"/>
</dbReference>
<evidence type="ECO:0000259" key="6">
    <source>
        <dbReference type="PROSITE" id="PS51352"/>
    </source>
</evidence>
<evidence type="ECO:0000256" key="3">
    <source>
        <dbReference type="ARBA" id="ARBA00023157"/>
    </source>
</evidence>
<dbReference type="GO" id="GO:0016491">
    <property type="term" value="F:oxidoreductase activity"/>
    <property type="evidence" value="ECO:0007669"/>
    <property type="project" value="InterPro"/>
</dbReference>
<dbReference type="CDD" id="cd02966">
    <property type="entry name" value="TlpA_like_family"/>
    <property type="match status" value="1"/>
</dbReference>
<dbReference type="Proteomes" id="UP000215355">
    <property type="component" value="Chromosome 1"/>
</dbReference>
<keyword evidence="2" id="KW-0201">Cytochrome c-type biogenesis</keyword>
<name>A0AAJ4XER2_9SPHI</name>
<dbReference type="GO" id="GO:0030313">
    <property type="term" value="C:cell envelope"/>
    <property type="evidence" value="ECO:0007669"/>
    <property type="project" value="UniProtKB-SubCell"/>
</dbReference>
<evidence type="ECO:0000256" key="1">
    <source>
        <dbReference type="ARBA" id="ARBA00004196"/>
    </source>
</evidence>
<dbReference type="InterPro" id="IPR050553">
    <property type="entry name" value="Thioredoxin_ResA/DsbE_sf"/>
</dbReference>
<dbReference type="Pfam" id="PF14289">
    <property type="entry name" value="DUF4369"/>
    <property type="match status" value="1"/>
</dbReference>
<keyword evidence="5" id="KW-0732">Signal</keyword>
<feature type="domain" description="Thioredoxin" evidence="6">
    <location>
        <begin position="226"/>
        <end position="365"/>
    </location>
</feature>
<keyword evidence="3" id="KW-1015">Disulfide bond</keyword>
<dbReference type="InterPro" id="IPR017937">
    <property type="entry name" value="Thioredoxin_CS"/>
</dbReference>
<evidence type="ECO:0000256" key="5">
    <source>
        <dbReference type="SAM" id="SignalP"/>
    </source>
</evidence>
<dbReference type="PROSITE" id="PS00194">
    <property type="entry name" value="THIOREDOXIN_1"/>
    <property type="match status" value="1"/>
</dbReference>
<dbReference type="InterPro" id="IPR013766">
    <property type="entry name" value="Thioredoxin_domain"/>
</dbReference>
<accession>A0AAJ4XER2</accession>
<gene>
    <name evidence="7" type="primary">resA_8</name>
    <name evidence="7" type="ORF">SAMEA4412673_03127</name>
</gene>
<dbReference type="RefSeq" id="WP_093098432.1">
    <property type="nucleotide sequence ID" value="NZ_FNGK01000002.1"/>
</dbReference>
<dbReference type="Gene3D" id="3.40.30.10">
    <property type="entry name" value="Glutaredoxin"/>
    <property type="match status" value="1"/>
</dbReference>